<gene>
    <name evidence="11" type="ORF">PSYICH_LOCUS14458</name>
</gene>
<dbReference type="AlphaFoldDB" id="A0A9P0GI50"/>
<dbReference type="Pfam" id="PF00403">
    <property type="entry name" value="HMA"/>
    <property type="match status" value="1"/>
</dbReference>
<evidence type="ECO:0000256" key="2">
    <source>
        <dbReference type="ARBA" id="ARBA00012682"/>
    </source>
</evidence>
<dbReference type="Gene3D" id="3.30.70.100">
    <property type="match status" value="1"/>
</dbReference>
<dbReference type="OrthoDB" id="666972at2759"/>
<evidence type="ECO:0000256" key="1">
    <source>
        <dbReference type="ARBA" id="ARBA00001973"/>
    </source>
</evidence>
<evidence type="ECO:0000313" key="12">
    <source>
        <dbReference type="Proteomes" id="UP001153636"/>
    </source>
</evidence>
<keyword evidence="5" id="KW-0049">Antioxidant</keyword>
<sequence length="231" mass="24748">MASTTIEFAVQMTCNSCVDSVKKCITNVEGIEDVQISLDEQRVVIKSNLPTLKLLKILESTGKRVAVKGYAGGQAAVSILQAGNPNVKGVVRFIQPTTGVCIVDGTVDGLNTGHYHAYIYECGDLSNGCENIGQVFNPTKTTDGKIYGDIGTIDSKENNRSQFRFENNQISVTDLIGRAFVVTEESASLEKTKKIACGIIARSAGLFQNPKSICACDGTTIWDEAGKKSAL</sequence>
<dbReference type="InterPro" id="IPR001424">
    <property type="entry name" value="SOD_Cu_Zn_dom"/>
</dbReference>
<keyword evidence="3" id="KW-0479">Metal-binding</keyword>
<evidence type="ECO:0000259" key="10">
    <source>
        <dbReference type="PROSITE" id="PS50846"/>
    </source>
</evidence>
<evidence type="ECO:0000256" key="9">
    <source>
        <dbReference type="ARBA" id="ARBA00049204"/>
    </source>
</evidence>
<dbReference type="InterPro" id="IPR036163">
    <property type="entry name" value="HMA_dom_sf"/>
</dbReference>
<dbReference type="SUPFAM" id="SSF55008">
    <property type="entry name" value="HMA, heavy metal-associated domain"/>
    <property type="match status" value="1"/>
</dbReference>
<keyword evidence="12" id="KW-1185">Reference proteome</keyword>
<comment type="cofactor">
    <cofactor evidence="1">
        <name>Cu(2+)</name>
        <dbReference type="ChEBI" id="CHEBI:29036"/>
    </cofactor>
</comment>
<dbReference type="GO" id="GO:0005507">
    <property type="term" value="F:copper ion binding"/>
    <property type="evidence" value="ECO:0007669"/>
    <property type="project" value="InterPro"/>
</dbReference>
<dbReference type="InterPro" id="IPR024134">
    <property type="entry name" value="SOD_Cu/Zn_/chaperone"/>
</dbReference>
<dbReference type="InterPro" id="IPR006121">
    <property type="entry name" value="HMA_dom"/>
</dbReference>
<evidence type="ECO:0000256" key="8">
    <source>
        <dbReference type="ARBA" id="ARBA00032899"/>
    </source>
</evidence>
<evidence type="ECO:0000256" key="5">
    <source>
        <dbReference type="ARBA" id="ARBA00022862"/>
    </source>
</evidence>
<dbReference type="InterPro" id="IPR036423">
    <property type="entry name" value="SOD-like_Cu/Zn_dom_sf"/>
</dbReference>
<organism evidence="11 12">
    <name type="scientific">Psylliodes chrysocephalus</name>
    <dbReference type="NCBI Taxonomy" id="3402493"/>
    <lineage>
        <taxon>Eukaryota</taxon>
        <taxon>Metazoa</taxon>
        <taxon>Ecdysozoa</taxon>
        <taxon>Arthropoda</taxon>
        <taxon>Hexapoda</taxon>
        <taxon>Insecta</taxon>
        <taxon>Pterygota</taxon>
        <taxon>Neoptera</taxon>
        <taxon>Endopterygota</taxon>
        <taxon>Coleoptera</taxon>
        <taxon>Polyphaga</taxon>
        <taxon>Cucujiformia</taxon>
        <taxon>Chrysomeloidea</taxon>
        <taxon>Chrysomelidae</taxon>
        <taxon>Galerucinae</taxon>
        <taxon>Alticini</taxon>
        <taxon>Psylliodes</taxon>
    </lineage>
</organism>
<feature type="domain" description="HMA" evidence="10">
    <location>
        <begin position="3"/>
        <end position="66"/>
    </location>
</feature>
<evidence type="ECO:0000256" key="4">
    <source>
        <dbReference type="ARBA" id="ARBA00022833"/>
    </source>
</evidence>
<name>A0A9P0GI50_9CUCU</name>
<dbReference type="Gene3D" id="2.60.40.200">
    <property type="entry name" value="Superoxide dismutase, copper/zinc binding domain"/>
    <property type="match status" value="1"/>
</dbReference>
<accession>A0A9P0GI50</accession>
<evidence type="ECO:0000256" key="6">
    <source>
        <dbReference type="ARBA" id="ARBA00023002"/>
    </source>
</evidence>
<comment type="similarity">
    <text evidence="7">In the C-terminal section; belongs to the Cu-Zn superoxide dismutase family.</text>
</comment>
<dbReference type="PANTHER" id="PTHR10003">
    <property type="entry name" value="SUPEROXIDE DISMUTASE CU-ZN -RELATED"/>
    <property type="match status" value="1"/>
</dbReference>
<proteinExistence type="inferred from homology"/>
<dbReference type="EMBL" id="OV651820">
    <property type="protein sequence ID" value="CAH1114514.1"/>
    <property type="molecule type" value="Genomic_DNA"/>
</dbReference>
<dbReference type="GO" id="GO:0004784">
    <property type="term" value="F:superoxide dismutase activity"/>
    <property type="evidence" value="ECO:0007669"/>
    <property type="project" value="UniProtKB-EC"/>
</dbReference>
<keyword evidence="6" id="KW-0560">Oxidoreductase</keyword>
<evidence type="ECO:0000256" key="7">
    <source>
        <dbReference type="ARBA" id="ARBA00025798"/>
    </source>
</evidence>
<protein>
    <recommendedName>
        <fullName evidence="2">superoxide dismutase</fullName>
        <ecNumber evidence="2">1.15.1.1</ecNumber>
    </recommendedName>
    <alternativeName>
        <fullName evidence="8">Superoxide dismutase copper chaperone</fullName>
    </alternativeName>
</protein>
<dbReference type="SUPFAM" id="SSF49329">
    <property type="entry name" value="Cu,Zn superoxide dismutase-like"/>
    <property type="match status" value="1"/>
</dbReference>
<dbReference type="EC" id="1.15.1.1" evidence="2"/>
<dbReference type="CDD" id="cd00371">
    <property type="entry name" value="HMA"/>
    <property type="match status" value="1"/>
</dbReference>
<dbReference type="Pfam" id="PF00080">
    <property type="entry name" value="Sod_Cu"/>
    <property type="match status" value="1"/>
</dbReference>
<comment type="catalytic activity">
    <reaction evidence="9">
        <text>2 superoxide + 2 H(+) = H2O2 + O2</text>
        <dbReference type="Rhea" id="RHEA:20696"/>
        <dbReference type="ChEBI" id="CHEBI:15378"/>
        <dbReference type="ChEBI" id="CHEBI:15379"/>
        <dbReference type="ChEBI" id="CHEBI:16240"/>
        <dbReference type="ChEBI" id="CHEBI:18421"/>
        <dbReference type="EC" id="1.15.1.1"/>
    </reaction>
</comment>
<evidence type="ECO:0000313" key="11">
    <source>
        <dbReference type="EMBL" id="CAH1114514.1"/>
    </source>
</evidence>
<keyword evidence="4" id="KW-0862">Zinc</keyword>
<reference evidence="11" key="1">
    <citation type="submission" date="2022-01" db="EMBL/GenBank/DDBJ databases">
        <authorList>
            <person name="King R."/>
        </authorList>
    </citation>
    <scope>NUCLEOTIDE SEQUENCE</scope>
</reference>
<evidence type="ECO:0000256" key="3">
    <source>
        <dbReference type="ARBA" id="ARBA00022723"/>
    </source>
</evidence>
<dbReference type="Proteomes" id="UP001153636">
    <property type="component" value="Chromosome 8"/>
</dbReference>
<dbReference type="PROSITE" id="PS50846">
    <property type="entry name" value="HMA_2"/>
    <property type="match status" value="1"/>
</dbReference>